<sequence>MTYRQVPEASIYELDPGRSSISFVTRHLFGSAKVTGSFDLNHGRIEVGLPATTSKVHAEADATSFRTKIKLRDKIVRSAMLLDAEKHPSLTFQSTEVRLEDGQWVLKGDLTVRGKTAPVEFAVTEAKTTRDGLSLHAEGVVDRYAHGITAGKGFAARRLKLDLAVHAVKVVS</sequence>
<dbReference type="PANTHER" id="PTHR34406">
    <property type="entry name" value="PROTEIN YCEI"/>
    <property type="match status" value="1"/>
</dbReference>
<gene>
    <name evidence="3" type="ORF">GKO32_17395</name>
</gene>
<name>A0A6N7YRS9_9PSEU</name>
<feature type="domain" description="Lipid/polyisoprenoid-binding YceI-like" evidence="2">
    <location>
        <begin position="11"/>
        <end position="168"/>
    </location>
</feature>
<dbReference type="Gene3D" id="2.40.128.110">
    <property type="entry name" value="Lipid/polyisoprenoid-binding, YceI-like"/>
    <property type="match status" value="1"/>
</dbReference>
<dbReference type="Proteomes" id="UP000440096">
    <property type="component" value="Unassembled WGS sequence"/>
</dbReference>
<dbReference type="InterPro" id="IPR007372">
    <property type="entry name" value="Lipid/polyisoprenoid-bd_YceI"/>
</dbReference>
<evidence type="ECO:0000313" key="3">
    <source>
        <dbReference type="EMBL" id="MTD55735.1"/>
    </source>
</evidence>
<dbReference type="EMBL" id="WMBA01000025">
    <property type="protein sequence ID" value="MTD55735.1"/>
    <property type="molecule type" value="Genomic_DNA"/>
</dbReference>
<evidence type="ECO:0000256" key="1">
    <source>
        <dbReference type="ARBA" id="ARBA00008812"/>
    </source>
</evidence>
<dbReference type="PANTHER" id="PTHR34406:SF1">
    <property type="entry name" value="PROTEIN YCEI"/>
    <property type="match status" value="1"/>
</dbReference>
<dbReference type="RefSeq" id="WP_154757935.1">
    <property type="nucleotide sequence ID" value="NZ_WMBA01000025.1"/>
</dbReference>
<comment type="similarity">
    <text evidence="1">Belongs to the UPF0312 family.</text>
</comment>
<comment type="caution">
    <text evidence="3">The sequence shown here is derived from an EMBL/GenBank/DDBJ whole genome shotgun (WGS) entry which is preliminary data.</text>
</comment>
<organism evidence="3 4">
    <name type="scientific">Amycolatopsis pithecellobii</name>
    <dbReference type="NCBI Taxonomy" id="664692"/>
    <lineage>
        <taxon>Bacteria</taxon>
        <taxon>Bacillati</taxon>
        <taxon>Actinomycetota</taxon>
        <taxon>Actinomycetes</taxon>
        <taxon>Pseudonocardiales</taxon>
        <taxon>Pseudonocardiaceae</taxon>
        <taxon>Amycolatopsis</taxon>
    </lineage>
</organism>
<dbReference type="AlphaFoldDB" id="A0A6N7YRS9"/>
<evidence type="ECO:0000313" key="4">
    <source>
        <dbReference type="Proteomes" id="UP000440096"/>
    </source>
</evidence>
<dbReference type="InterPro" id="IPR036761">
    <property type="entry name" value="TTHA0802/YceI-like_sf"/>
</dbReference>
<protein>
    <submittedName>
        <fullName evidence="3">YceI family protein</fullName>
    </submittedName>
</protein>
<dbReference type="SUPFAM" id="SSF101874">
    <property type="entry name" value="YceI-like"/>
    <property type="match status" value="1"/>
</dbReference>
<reference evidence="3 4" key="1">
    <citation type="submission" date="2019-11" db="EMBL/GenBank/DDBJ databases">
        <title>Draft genome of Amycolatopsis RM579.</title>
        <authorList>
            <person name="Duangmal K."/>
            <person name="Mingma R."/>
        </authorList>
    </citation>
    <scope>NUCLEOTIDE SEQUENCE [LARGE SCALE GENOMIC DNA]</scope>
    <source>
        <strain evidence="3 4">RM579</strain>
    </source>
</reference>
<keyword evidence="4" id="KW-1185">Reference proteome</keyword>
<proteinExistence type="inferred from homology"/>
<evidence type="ECO:0000259" key="2">
    <source>
        <dbReference type="SMART" id="SM00867"/>
    </source>
</evidence>
<dbReference type="SMART" id="SM00867">
    <property type="entry name" value="YceI"/>
    <property type="match status" value="1"/>
</dbReference>
<accession>A0A6N7YRS9</accession>
<dbReference type="OrthoDB" id="9811006at2"/>
<dbReference type="Pfam" id="PF04264">
    <property type="entry name" value="YceI"/>
    <property type="match status" value="1"/>
</dbReference>